<accession>A0A7W9AGB5</accession>
<comment type="caution">
    <text evidence="1">The sequence shown here is derived from an EMBL/GenBank/DDBJ whole genome shotgun (WGS) entry which is preliminary data.</text>
</comment>
<evidence type="ECO:0000313" key="1">
    <source>
        <dbReference type="EMBL" id="MBB5685002.1"/>
    </source>
</evidence>
<name>A0A7W9AGB5_9SPHN</name>
<keyword evidence="2" id="KW-1185">Reference proteome</keyword>
<evidence type="ECO:0000313" key="2">
    <source>
        <dbReference type="Proteomes" id="UP000549617"/>
    </source>
</evidence>
<dbReference type="RefSeq" id="WP_184015792.1">
    <property type="nucleotide sequence ID" value="NZ_JACIJC010000001.1"/>
</dbReference>
<protein>
    <submittedName>
        <fullName evidence="1">Uncharacterized protein</fullName>
    </submittedName>
</protein>
<dbReference type="AlphaFoldDB" id="A0A7W9AGB5"/>
<dbReference type="Proteomes" id="UP000549617">
    <property type="component" value="Unassembled WGS sequence"/>
</dbReference>
<proteinExistence type="predicted"/>
<gene>
    <name evidence="1" type="ORF">FHS49_000993</name>
</gene>
<dbReference type="EMBL" id="JACIJC010000001">
    <property type="protein sequence ID" value="MBB5685002.1"/>
    <property type="molecule type" value="Genomic_DNA"/>
</dbReference>
<reference evidence="1 2" key="1">
    <citation type="submission" date="2020-08" db="EMBL/GenBank/DDBJ databases">
        <title>Genomic Encyclopedia of Type Strains, Phase IV (KMG-IV): sequencing the most valuable type-strain genomes for metagenomic binning, comparative biology and taxonomic classification.</title>
        <authorList>
            <person name="Goeker M."/>
        </authorList>
    </citation>
    <scope>NUCLEOTIDE SEQUENCE [LARGE SCALE GENOMIC DNA]</scope>
    <source>
        <strain evidence="1 2">DSM 25079</strain>
    </source>
</reference>
<organism evidence="1 2">
    <name type="scientific">Sphingobium boeckii</name>
    <dbReference type="NCBI Taxonomy" id="1082345"/>
    <lineage>
        <taxon>Bacteria</taxon>
        <taxon>Pseudomonadati</taxon>
        <taxon>Pseudomonadota</taxon>
        <taxon>Alphaproteobacteria</taxon>
        <taxon>Sphingomonadales</taxon>
        <taxon>Sphingomonadaceae</taxon>
        <taxon>Sphingobium</taxon>
    </lineage>
</organism>
<sequence length="65" mass="7410">MQHDIRMREAARAIYNAVYPGDEWSPVTFEEAEQHQSVHYRNAVAAAQGVRLHFLSDTTVQLALL</sequence>